<dbReference type="AlphaFoldDB" id="A0A6L2KQ21"/>
<name>A0A6L2KQ21_TANCI</name>
<comment type="caution">
    <text evidence="3">The sequence shown here is derived from an EMBL/GenBank/DDBJ whole genome shotgun (WGS) entry which is preliminary data.</text>
</comment>
<accession>A0A6L2KQ21</accession>
<feature type="compositionally biased region" description="Basic residues" evidence="2">
    <location>
        <begin position="67"/>
        <end position="78"/>
    </location>
</feature>
<evidence type="ECO:0000313" key="3">
    <source>
        <dbReference type="EMBL" id="GEU51631.1"/>
    </source>
</evidence>
<evidence type="ECO:0000256" key="1">
    <source>
        <dbReference type="SAM" id="Coils"/>
    </source>
</evidence>
<feature type="coiled-coil region" evidence="1">
    <location>
        <begin position="113"/>
        <end position="165"/>
    </location>
</feature>
<proteinExistence type="predicted"/>
<evidence type="ECO:0000256" key="2">
    <source>
        <dbReference type="SAM" id="MobiDB-lite"/>
    </source>
</evidence>
<protein>
    <submittedName>
        <fullName evidence="3">Uncharacterized protein</fullName>
    </submittedName>
</protein>
<dbReference type="EMBL" id="BKCJ010002895">
    <property type="protein sequence ID" value="GEU51631.1"/>
    <property type="molecule type" value="Genomic_DNA"/>
</dbReference>
<gene>
    <name evidence="3" type="ORF">Tci_023609</name>
</gene>
<organism evidence="3">
    <name type="scientific">Tanacetum cinerariifolium</name>
    <name type="common">Dalmatian daisy</name>
    <name type="synonym">Chrysanthemum cinerariifolium</name>
    <dbReference type="NCBI Taxonomy" id="118510"/>
    <lineage>
        <taxon>Eukaryota</taxon>
        <taxon>Viridiplantae</taxon>
        <taxon>Streptophyta</taxon>
        <taxon>Embryophyta</taxon>
        <taxon>Tracheophyta</taxon>
        <taxon>Spermatophyta</taxon>
        <taxon>Magnoliopsida</taxon>
        <taxon>eudicotyledons</taxon>
        <taxon>Gunneridae</taxon>
        <taxon>Pentapetalae</taxon>
        <taxon>asterids</taxon>
        <taxon>campanulids</taxon>
        <taxon>Asterales</taxon>
        <taxon>Asteraceae</taxon>
        <taxon>Asteroideae</taxon>
        <taxon>Anthemideae</taxon>
        <taxon>Anthemidinae</taxon>
        <taxon>Tanacetum</taxon>
    </lineage>
</organism>
<sequence>MSLATLWHLPSFVLLPIRNSISQGTGFSREVTILFTNMLVQAPKEVGILQADVQSIPIPTEPSYSKPQKKHKPKRKHTKEANVPPIEPQAEHTVPLPSPSHDTLPSGEDSLKLQELMDLCTNLSNKVLNLKSEVLDIKSTYKAKFEKLESRVDRFEKENRVLKELMGVHSKVNYDEPIMEKEESSKQERKIADIDADVLSMLDVNDKEPADVEEVLKVVTTIKLITKVVTTAKDDVTASSVEVPKPRKRKGVIIQNPKETTTVTVQPKNIPNDDDDEYTDSTPLASKIPIIDYNIHTERNRPYFKIIRTDRNHRLFLSFSTMLKNFNREDLESLWNIVKERFAKTKPKNYSDDYLLNTLKIMFEKPNVEANIFLLVERMYPLTHFNLEQMINDLRHEVKDESEMSLELLRLVRR</sequence>
<feature type="region of interest" description="Disordered" evidence="2">
    <location>
        <begin position="59"/>
        <end position="108"/>
    </location>
</feature>
<reference evidence="3" key="1">
    <citation type="journal article" date="2019" name="Sci. Rep.">
        <title>Draft genome of Tanacetum cinerariifolium, the natural source of mosquito coil.</title>
        <authorList>
            <person name="Yamashiro T."/>
            <person name="Shiraishi A."/>
            <person name="Satake H."/>
            <person name="Nakayama K."/>
        </authorList>
    </citation>
    <scope>NUCLEOTIDE SEQUENCE</scope>
</reference>
<keyword evidence="1" id="KW-0175">Coiled coil</keyword>